<dbReference type="AlphaFoldDB" id="A0A8J2J355"/>
<feature type="non-terminal residue" evidence="1">
    <location>
        <position position="1"/>
    </location>
</feature>
<evidence type="ECO:0000313" key="2">
    <source>
        <dbReference type="Proteomes" id="UP000708208"/>
    </source>
</evidence>
<protein>
    <submittedName>
        <fullName evidence="1">Uncharacterized protein</fullName>
    </submittedName>
</protein>
<sequence>MLDNPRAKLFQFQDHWGEFEHYRYSRMVPKFEYKGNRKINLSDVLERRRKTSKLQGNVTQSFRLSDRIQEMIENPMVRLFNGENLTGNYVDHSRQKSQSIKYK</sequence>
<keyword evidence="2" id="KW-1185">Reference proteome</keyword>
<evidence type="ECO:0000313" key="1">
    <source>
        <dbReference type="EMBL" id="CAG7659319.1"/>
    </source>
</evidence>
<proteinExistence type="predicted"/>
<reference evidence="1" key="1">
    <citation type="submission" date="2021-06" db="EMBL/GenBank/DDBJ databases">
        <authorList>
            <person name="Hodson N. C."/>
            <person name="Mongue J. A."/>
            <person name="Jaron S. K."/>
        </authorList>
    </citation>
    <scope>NUCLEOTIDE SEQUENCE</scope>
</reference>
<name>A0A8J2J355_9HEXA</name>
<dbReference type="Proteomes" id="UP000708208">
    <property type="component" value="Unassembled WGS sequence"/>
</dbReference>
<gene>
    <name evidence="1" type="ORF">AFUS01_LOCUS1144</name>
</gene>
<dbReference type="EMBL" id="CAJVCH010006373">
    <property type="protein sequence ID" value="CAG7659319.1"/>
    <property type="molecule type" value="Genomic_DNA"/>
</dbReference>
<comment type="caution">
    <text evidence="1">The sequence shown here is derived from an EMBL/GenBank/DDBJ whole genome shotgun (WGS) entry which is preliminary data.</text>
</comment>
<accession>A0A8J2J355</accession>
<organism evidence="1 2">
    <name type="scientific">Allacma fusca</name>
    <dbReference type="NCBI Taxonomy" id="39272"/>
    <lineage>
        <taxon>Eukaryota</taxon>
        <taxon>Metazoa</taxon>
        <taxon>Ecdysozoa</taxon>
        <taxon>Arthropoda</taxon>
        <taxon>Hexapoda</taxon>
        <taxon>Collembola</taxon>
        <taxon>Symphypleona</taxon>
        <taxon>Sminthuridae</taxon>
        <taxon>Allacma</taxon>
    </lineage>
</organism>